<name>A0A7L4ZTE3_9FLAO</name>
<dbReference type="PROSITE" id="PS51841">
    <property type="entry name" value="LTD"/>
    <property type="match status" value="1"/>
</dbReference>
<keyword evidence="5" id="KW-1185">Reference proteome</keyword>
<organism evidence="4 5">
    <name type="scientific">Kordia antarctica</name>
    <dbReference type="NCBI Taxonomy" id="1218801"/>
    <lineage>
        <taxon>Bacteria</taxon>
        <taxon>Pseudomonadati</taxon>
        <taxon>Bacteroidota</taxon>
        <taxon>Flavobacteriia</taxon>
        <taxon>Flavobacteriales</taxon>
        <taxon>Flavobacteriaceae</taxon>
        <taxon>Kordia</taxon>
    </lineage>
</organism>
<dbReference type="InterPro" id="IPR026444">
    <property type="entry name" value="Secre_tail"/>
</dbReference>
<accession>A0A7L4ZTE3</accession>
<evidence type="ECO:0000256" key="2">
    <source>
        <dbReference type="SAM" id="SignalP"/>
    </source>
</evidence>
<feature type="signal peptide" evidence="2">
    <location>
        <begin position="1"/>
        <end position="19"/>
    </location>
</feature>
<dbReference type="EMBL" id="CP019288">
    <property type="protein sequence ID" value="QHI38874.1"/>
    <property type="molecule type" value="Genomic_DNA"/>
</dbReference>
<dbReference type="KEGG" id="kan:IMCC3317_42740"/>
<gene>
    <name evidence="4" type="ORF">IMCC3317_42740</name>
</gene>
<dbReference type="InterPro" id="IPR013783">
    <property type="entry name" value="Ig-like_fold"/>
</dbReference>
<evidence type="ECO:0000259" key="3">
    <source>
        <dbReference type="PROSITE" id="PS51841"/>
    </source>
</evidence>
<feature type="domain" description="LTD" evidence="3">
    <location>
        <begin position="118"/>
        <end position="252"/>
    </location>
</feature>
<dbReference type="AlphaFoldDB" id="A0A7L4ZTE3"/>
<dbReference type="Pfam" id="PF18962">
    <property type="entry name" value="Por_Secre_tail"/>
    <property type="match status" value="1"/>
</dbReference>
<dbReference type="Gene3D" id="2.60.40.10">
    <property type="entry name" value="Immunoglobulins"/>
    <property type="match status" value="1"/>
</dbReference>
<dbReference type="NCBIfam" id="TIGR04183">
    <property type="entry name" value="Por_Secre_tail"/>
    <property type="match status" value="1"/>
</dbReference>
<dbReference type="Proteomes" id="UP000464657">
    <property type="component" value="Chromosome"/>
</dbReference>
<evidence type="ECO:0000313" key="5">
    <source>
        <dbReference type="Proteomes" id="UP000464657"/>
    </source>
</evidence>
<dbReference type="SUPFAM" id="SSF74853">
    <property type="entry name" value="Lamin A/C globular tail domain"/>
    <property type="match status" value="1"/>
</dbReference>
<dbReference type="InterPro" id="IPR001322">
    <property type="entry name" value="Lamin_tail_dom"/>
</dbReference>
<dbReference type="InterPro" id="IPR036116">
    <property type="entry name" value="FN3_sf"/>
</dbReference>
<keyword evidence="1 2" id="KW-0732">Signal</keyword>
<evidence type="ECO:0000313" key="4">
    <source>
        <dbReference type="EMBL" id="QHI38874.1"/>
    </source>
</evidence>
<dbReference type="PROSITE" id="PS51257">
    <property type="entry name" value="PROKAR_LIPOPROTEIN"/>
    <property type="match status" value="1"/>
</dbReference>
<evidence type="ECO:0000256" key="1">
    <source>
        <dbReference type="ARBA" id="ARBA00022729"/>
    </source>
</evidence>
<protein>
    <recommendedName>
        <fullName evidence="3">LTD domain-containing protein</fullName>
    </recommendedName>
</protein>
<dbReference type="RefSeq" id="WP_160131398.1">
    <property type="nucleotide sequence ID" value="NZ_CP019288.1"/>
</dbReference>
<feature type="chain" id="PRO_5029675026" description="LTD domain-containing protein" evidence="2">
    <location>
        <begin position="20"/>
        <end position="370"/>
    </location>
</feature>
<dbReference type="OrthoDB" id="1056765at2"/>
<sequence length="370" mass="41221">MKKTTLTLVLLVLSFSCFAQDTEPPTTPINFQLISSPATPLDYVSVQWEHATDNVGVATYEIYINGILEEIITYDASSSFQYMSYSHMPNGIYCLAVLARDAAGNASPLSNQVCKGVNVFYQNSPFKPYISGFLNYIGDDKAIEISNQTSRDFDLSDYSLKISYDGSGTWDVVYTFPVNTILPSSEVFVIAHPNISICTNEVDDYNSDITNFDGNDVIGLFKYDIFYDAIGELGNSGTLINTDLFIKRTHISAPIPSTSFDINTWDIQVNNGNCPSDLGYSYLVVLNVEDEELNTFQIYPNPATGNTIRFKTQNNQTIDNVSIVDINGRNVFNSTTILNNQLDIKNIKQGVYFVKIQSGNETSIHKLIRQ</sequence>
<dbReference type="Gene3D" id="2.60.40.1260">
    <property type="entry name" value="Lamin Tail domain"/>
    <property type="match status" value="1"/>
</dbReference>
<dbReference type="InterPro" id="IPR036415">
    <property type="entry name" value="Lamin_tail_dom_sf"/>
</dbReference>
<reference evidence="4 5" key="1">
    <citation type="journal article" date="2013" name="Int. J. Syst. Evol. Microbiol.">
        <title>Kordia antarctica sp. nov., isolated from Antarctic seawater.</title>
        <authorList>
            <person name="Baek K."/>
            <person name="Choi A."/>
            <person name="Kang I."/>
            <person name="Lee K."/>
            <person name="Cho J.C."/>
        </authorList>
    </citation>
    <scope>NUCLEOTIDE SEQUENCE [LARGE SCALE GENOMIC DNA]</scope>
    <source>
        <strain evidence="4 5">IMCC3317</strain>
    </source>
</reference>
<dbReference type="SUPFAM" id="SSF49265">
    <property type="entry name" value="Fibronectin type III"/>
    <property type="match status" value="1"/>
</dbReference>
<proteinExistence type="predicted"/>